<dbReference type="EMBL" id="PKMF04000520">
    <property type="protein sequence ID" value="KAK7827568.1"/>
    <property type="molecule type" value="Genomic_DNA"/>
</dbReference>
<dbReference type="Proteomes" id="UP000237347">
    <property type="component" value="Unassembled WGS sequence"/>
</dbReference>
<feature type="non-terminal residue" evidence="1">
    <location>
        <position position="91"/>
    </location>
</feature>
<protein>
    <submittedName>
        <fullName evidence="1">Histone deacetylase 14</fullName>
    </submittedName>
</protein>
<keyword evidence="2" id="KW-1185">Reference proteome</keyword>
<evidence type="ECO:0000313" key="2">
    <source>
        <dbReference type="Proteomes" id="UP000237347"/>
    </source>
</evidence>
<name>A0AAW0JKL2_QUESU</name>
<organism evidence="1 2">
    <name type="scientific">Quercus suber</name>
    <name type="common">Cork oak</name>
    <dbReference type="NCBI Taxonomy" id="58331"/>
    <lineage>
        <taxon>Eukaryota</taxon>
        <taxon>Viridiplantae</taxon>
        <taxon>Streptophyta</taxon>
        <taxon>Embryophyta</taxon>
        <taxon>Tracheophyta</taxon>
        <taxon>Spermatophyta</taxon>
        <taxon>Magnoliopsida</taxon>
        <taxon>eudicotyledons</taxon>
        <taxon>Gunneridae</taxon>
        <taxon>Pentapetalae</taxon>
        <taxon>rosids</taxon>
        <taxon>fabids</taxon>
        <taxon>Fagales</taxon>
        <taxon>Fagaceae</taxon>
        <taxon>Quercus</taxon>
    </lineage>
</organism>
<reference evidence="1 2" key="1">
    <citation type="journal article" date="2018" name="Sci. Data">
        <title>The draft genome sequence of cork oak.</title>
        <authorList>
            <person name="Ramos A.M."/>
            <person name="Usie A."/>
            <person name="Barbosa P."/>
            <person name="Barros P.M."/>
            <person name="Capote T."/>
            <person name="Chaves I."/>
            <person name="Simoes F."/>
            <person name="Abreu I."/>
            <person name="Carrasquinho I."/>
            <person name="Faro C."/>
            <person name="Guimaraes J.B."/>
            <person name="Mendonca D."/>
            <person name="Nobrega F."/>
            <person name="Rodrigues L."/>
            <person name="Saibo N.J.M."/>
            <person name="Varela M.C."/>
            <person name="Egas C."/>
            <person name="Matos J."/>
            <person name="Miguel C.M."/>
            <person name="Oliveira M.M."/>
            <person name="Ricardo C.P."/>
            <person name="Goncalves S."/>
        </authorList>
    </citation>
    <scope>NUCLEOTIDE SEQUENCE [LARGE SCALE GENOMIC DNA]</scope>
    <source>
        <strain evidence="2">cv. HL8</strain>
    </source>
</reference>
<gene>
    <name evidence="1" type="primary">HDA14_2</name>
    <name evidence="1" type="ORF">CFP56_030985</name>
</gene>
<sequence>MTTVLDEIIVPCAQRFKIKADIILVSAGSRGEHATRRCLILNNLPKIYSGDDSLSYLVADSFSAFLGEQSLVSKYDNPPILFETPLAKVKQ</sequence>
<comment type="caution">
    <text evidence="1">The sequence shown here is derived from an EMBL/GenBank/DDBJ whole genome shotgun (WGS) entry which is preliminary data.</text>
</comment>
<accession>A0AAW0JKL2</accession>
<proteinExistence type="predicted"/>
<evidence type="ECO:0000313" key="1">
    <source>
        <dbReference type="EMBL" id="KAK7827568.1"/>
    </source>
</evidence>
<dbReference type="AlphaFoldDB" id="A0AAW0JKL2"/>